<evidence type="ECO:0000313" key="1">
    <source>
        <dbReference type="EMBL" id="GEJ56598.1"/>
    </source>
</evidence>
<dbReference type="Proteomes" id="UP000503640">
    <property type="component" value="Unassembled WGS sequence"/>
</dbReference>
<organism evidence="1 2">
    <name type="scientific">Anaeromyxobacter diazotrophicus</name>
    <dbReference type="NCBI Taxonomy" id="2590199"/>
    <lineage>
        <taxon>Bacteria</taxon>
        <taxon>Pseudomonadati</taxon>
        <taxon>Myxococcota</taxon>
        <taxon>Myxococcia</taxon>
        <taxon>Myxococcales</taxon>
        <taxon>Cystobacterineae</taxon>
        <taxon>Anaeromyxobacteraceae</taxon>
        <taxon>Anaeromyxobacter</taxon>
    </lineage>
</organism>
<accession>A0A7I9VK74</accession>
<name>A0A7I9VK74_9BACT</name>
<proteinExistence type="predicted"/>
<sequence length="302" mass="34156">MRMRCHIEVGVSPVLALGRDVARSIILVAPERVEQVRALVQDLTLIISNDGAPRCSIDPKGKTITVSRKMLEHLWCTALAYWVLYSRHLAGRTVTKREELDLTADKQTYAAMKLLKWSIDTVIRSVDKPWPEGLYRPCVNPDHGSEVHVANELLFTAVAFLLHHELSHYRLAHSAGTERVDTIDQERDADYEAANWMLGACRGEVLVKRSIGVATAFMAMVALDIHARRYEPARHPRSIERLINTLDRYVTDPHHVVWGLTVGSLKVHLDFMNVKVHNRAFESARQAAEEYAEVLSRQPASD</sequence>
<dbReference type="EMBL" id="BJTG01000003">
    <property type="protein sequence ID" value="GEJ56598.1"/>
    <property type="molecule type" value="Genomic_DNA"/>
</dbReference>
<protein>
    <submittedName>
        <fullName evidence="1">Cell death peptidase</fullName>
    </submittedName>
</protein>
<dbReference type="InterPro" id="IPR019504">
    <property type="entry name" value="Peptidase_U49_Lit_pept"/>
</dbReference>
<gene>
    <name evidence="1" type="primary">lit</name>
    <name evidence="1" type="ORF">AMYX_13390</name>
</gene>
<comment type="caution">
    <text evidence="1">The sequence shown here is derived from an EMBL/GenBank/DDBJ whole genome shotgun (WGS) entry which is preliminary data.</text>
</comment>
<reference evidence="2" key="1">
    <citation type="journal article" date="2020" name="Appl. Environ. Microbiol.">
        <title>Diazotrophic Anaeromyxobacter Isolates from Soils.</title>
        <authorList>
            <person name="Masuda Y."/>
            <person name="Yamanaka H."/>
            <person name="Xu Z.X."/>
            <person name="Shiratori Y."/>
            <person name="Aono T."/>
            <person name="Amachi S."/>
            <person name="Senoo K."/>
            <person name="Itoh H."/>
        </authorList>
    </citation>
    <scope>NUCLEOTIDE SEQUENCE [LARGE SCALE GENOMIC DNA]</scope>
    <source>
        <strain evidence="2">R267</strain>
    </source>
</reference>
<dbReference type="AlphaFoldDB" id="A0A7I9VK74"/>
<dbReference type="Pfam" id="PF10463">
    <property type="entry name" value="Peptidase_U49"/>
    <property type="match status" value="1"/>
</dbReference>
<keyword evidence="2" id="KW-1185">Reference proteome</keyword>
<evidence type="ECO:0000313" key="2">
    <source>
        <dbReference type="Proteomes" id="UP000503640"/>
    </source>
</evidence>